<protein>
    <submittedName>
        <fullName evidence="2">Adenylosuccinate synthase</fullName>
    </submittedName>
</protein>
<dbReference type="Proteomes" id="UP001225072">
    <property type="component" value="Unassembled WGS sequence"/>
</dbReference>
<evidence type="ECO:0000313" key="3">
    <source>
        <dbReference type="Proteomes" id="UP001225072"/>
    </source>
</evidence>
<evidence type="ECO:0000313" key="2">
    <source>
        <dbReference type="EMBL" id="MDQ1098229.1"/>
    </source>
</evidence>
<keyword evidence="1" id="KW-0547">Nucleotide-binding</keyword>
<evidence type="ECO:0000256" key="1">
    <source>
        <dbReference type="ARBA" id="ARBA00023134"/>
    </source>
</evidence>
<organism evidence="2 3">
    <name type="scientific">Chryseobacterium camelliae</name>
    <dbReference type="NCBI Taxonomy" id="1265445"/>
    <lineage>
        <taxon>Bacteria</taxon>
        <taxon>Pseudomonadati</taxon>
        <taxon>Bacteroidota</taxon>
        <taxon>Flavobacteriia</taxon>
        <taxon>Flavobacteriales</taxon>
        <taxon>Weeksellaceae</taxon>
        <taxon>Chryseobacterium group</taxon>
        <taxon>Chryseobacterium</taxon>
    </lineage>
</organism>
<reference evidence="2 3" key="1">
    <citation type="submission" date="2023-07" db="EMBL/GenBank/DDBJ databases">
        <title>Functional and genomic diversity of the sorghum phyllosphere microbiome.</title>
        <authorList>
            <person name="Shade A."/>
        </authorList>
    </citation>
    <scope>NUCLEOTIDE SEQUENCE [LARGE SCALE GENOMIC DNA]</scope>
    <source>
        <strain evidence="2 3">SORGH_AS_1064</strain>
    </source>
</reference>
<accession>A0ABU0TMF9</accession>
<dbReference type="SUPFAM" id="SSF52540">
    <property type="entry name" value="P-loop containing nucleoside triphosphate hydrolases"/>
    <property type="match status" value="1"/>
</dbReference>
<gene>
    <name evidence="2" type="ORF">QE404_003376</name>
</gene>
<dbReference type="InterPro" id="IPR027417">
    <property type="entry name" value="P-loop_NTPase"/>
</dbReference>
<dbReference type="PROSITE" id="PS01266">
    <property type="entry name" value="ADENYLOSUCCIN_SYN_1"/>
    <property type="match status" value="1"/>
</dbReference>
<dbReference type="InterPro" id="IPR042109">
    <property type="entry name" value="Adenylosuccinate_synth_dom1"/>
</dbReference>
<keyword evidence="3" id="KW-1185">Reference proteome</keyword>
<keyword evidence="1" id="KW-0342">GTP-binding</keyword>
<dbReference type="RefSeq" id="WP_307454007.1">
    <property type="nucleotide sequence ID" value="NZ_JAUTAL010000001.1"/>
</dbReference>
<dbReference type="Gene3D" id="3.40.440.10">
    <property type="entry name" value="Adenylosuccinate Synthetase, subunit A, domain 1"/>
    <property type="match status" value="1"/>
</dbReference>
<comment type="caution">
    <text evidence="2">The sequence shown here is derived from an EMBL/GenBank/DDBJ whole genome shotgun (WGS) entry which is preliminary data.</text>
</comment>
<dbReference type="InterPro" id="IPR018220">
    <property type="entry name" value="Adenylosuccin_syn_GTP-bd"/>
</dbReference>
<dbReference type="EMBL" id="JAUTAL010000001">
    <property type="protein sequence ID" value="MDQ1098229.1"/>
    <property type="molecule type" value="Genomic_DNA"/>
</dbReference>
<sequence length="49" mass="5228">MKTADIIIGLGFGDEGKGITTDFLAAPESRCCGHQVFWRAAGGTHGYDR</sequence>
<proteinExistence type="predicted"/>
<name>A0ABU0TMF9_9FLAO</name>